<feature type="region of interest" description="Disordered" evidence="1">
    <location>
        <begin position="1"/>
        <end position="41"/>
    </location>
</feature>
<evidence type="ECO:0000256" key="1">
    <source>
        <dbReference type="SAM" id="MobiDB-lite"/>
    </source>
</evidence>
<comment type="caution">
    <text evidence="2">The sequence shown here is derived from an EMBL/GenBank/DDBJ whole genome shotgun (WGS) entry which is preliminary data.</text>
</comment>
<gene>
    <name evidence="2" type="ORF">COLSTE_00441</name>
</gene>
<evidence type="ECO:0000313" key="3">
    <source>
        <dbReference type="Proteomes" id="UP000003560"/>
    </source>
</evidence>
<dbReference type="Proteomes" id="UP000003560">
    <property type="component" value="Unassembled WGS sequence"/>
</dbReference>
<proteinExistence type="predicted"/>
<protein>
    <submittedName>
        <fullName evidence="2">Uncharacterized protein</fullName>
    </submittedName>
</protein>
<reference evidence="2 3" key="1">
    <citation type="submission" date="2008-10" db="EMBL/GenBank/DDBJ databases">
        <title>Draft genome sequence of Collinsella stercoris (DSM 13279).</title>
        <authorList>
            <person name="Sudarsanam P."/>
            <person name="Ley R."/>
            <person name="Guruge J."/>
            <person name="Turnbaugh P.J."/>
            <person name="Mahowald M."/>
            <person name="Liep D."/>
            <person name="Gordon J."/>
        </authorList>
    </citation>
    <scope>NUCLEOTIDE SEQUENCE [LARGE SCALE GENOMIC DNA]</scope>
    <source>
        <strain evidence="2 3">DSM 13279</strain>
    </source>
</reference>
<sequence>MEQDGSGAAVWSDAGGILRGGRAGLRNRSVDSGGATGERPWREPLACVAADLSRTSRMGSGYRDGIGAHEWRHGREFGTGA</sequence>
<keyword evidence="3" id="KW-1185">Reference proteome</keyword>
<reference evidence="2 3" key="2">
    <citation type="submission" date="2008-10" db="EMBL/GenBank/DDBJ databases">
        <authorList>
            <person name="Fulton L."/>
            <person name="Clifton S."/>
            <person name="Fulton B."/>
            <person name="Xu J."/>
            <person name="Minx P."/>
            <person name="Pepin K.H."/>
            <person name="Johnson M."/>
            <person name="Thiruvilangam P."/>
            <person name="Bhonagiri V."/>
            <person name="Nash W.E."/>
            <person name="Mardis E.R."/>
            <person name="Wilson R.K."/>
        </authorList>
    </citation>
    <scope>NUCLEOTIDE SEQUENCE [LARGE SCALE GENOMIC DNA]</scope>
    <source>
        <strain evidence="2 3">DSM 13279</strain>
    </source>
</reference>
<organism evidence="2 3">
    <name type="scientific">Collinsella stercoris DSM 13279</name>
    <dbReference type="NCBI Taxonomy" id="445975"/>
    <lineage>
        <taxon>Bacteria</taxon>
        <taxon>Bacillati</taxon>
        <taxon>Actinomycetota</taxon>
        <taxon>Coriobacteriia</taxon>
        <taxon>Coriobacteriales</taxon>
        <taxon>Coriobacteriaceae</taxon>
        <taxon>Collinsella</taxon>
    </lineage>
</organism>
<dbReference type="HOGENOM" id="CLU_2567964_0_0_11"/>
<dbReference type="AlphaFoldDB" id="B6G8Q0"/>
<name>B6G8Q0_9ACTN</name>
<evidence type="ECO:0000313" key="2">
    <source>
        <dbReference type="EMBL" id="EEA91299.1"/>
    </source>
</evidence>
<accession>B6G8Q0</accession>
<dbReference type="EMBL" id="ABXJ01000027">
    <property type="protein sequence ID" value="EEA91299.1"/>
    <property type="molecule type" value="Genomic_DNA"/>
</dbReference>